<keyword evidence="2" id="KW-1185">Reference proteome</keyword>
<proteinExistence type="predicted"/>
<gene>
    <name evidence="1" type="ORF">FE784_21930</name>
</gene>
<comment type="caution">
    <text evidence="1">The sequence shown here is derived from an EMBL/GenBank/DDBJ whole genome shotgun (WGS) entry which is preliminary data.</text>
</comment>
<organism evidence="1 2">
    <name type="scientific">Paenibacillus hemerocallicola</name>
    <dbReference type="NCBI Taxonomy" id="1172614"/>
    <lineage>
        <taxon>Bacteria</taxon>
        <taxon>Bacillati</taxon>
        <taxon>Bacillota</taxon>
        <taxon>Bacilli</taxon>
        <taxon>Bacillales</taxon>
        <taxon>Paenibacillaceae</taxon>
        <taxon>Paenibacillus</taxon>
    </lineage>
</organism>
<dbReference type="OrthoDB" id="2573416at2"/>
<reference evidence="1 2" key="1">
    <citation type="submission" date="2019-05" db="EMBL/GenBank/DDBJ databases">
        <title>We sequenced the genome of Paenibacillus hemerocallicola KCTC 33185 for further insight into its adaptation and study the phylogeny of Paenibacillus.</title>
        <authorList>
            <person name="Narsing Rao M.P."/>
        </authorList>
    </citation>
    <scope>NUCLEOTIDE SEQUENCE [LARGE SCALE GENOMIC DNA]</scope>
    <source>
        <strain evidence="1 2">KCTC 33185</strain>
    </source>
</reference>
<evidence type="ECO:0000313" key="1">
    <source>
        <dbReference type="EMBL" id="TNJ64129.1"/>
    </source>
</evidence>
<evidence type="ECO:0000313" key="2">
    <source>
        <dbReference type="Proteomes" id="UP000307943"/>
    </source>
</evidence>
<accession>A0A5C4T773</accession>
<dbReference type="AlphaFoldDB" id="A0A5C4T773"/>
<sequence>MSIVKYSGLQDLGAVVAFFMENDEHLIGNPVFADIANVDILNHSLFKMLDQVKQEKDFHDLLNYKNLLYNQLVHYCDSIESIEGLKDDFHEIVVHRIYTGTEIKILSWIYKDLYGDEPDLSNPEANSPQGFLRYLKLNCKPEVTAHFIGLALQQYVSSQYPEEEFYKNESIFSGSYNYLAEFVLETEEIEQVVKTIQGQQEELVWLRDQLIASEEKLQITPDDEETQQQQQKLIVDFMTERLEMEFLSQVIIRLF</sequence>
<dbReference type="RefSeq" id="WP_139604379.1">
    <property type="nucleotide sequence ID" value="NZ_VDCQ01000033.1"/>
</dbReference>
<dbReference type="EMBL" id="VDCQ01000033">
    <property type="protein sequence ID" value="TNJ64129.1"/>
    <property type="molecule type" value="Genomic_DNA"/>
</dbReference>
<name>A0A5C4T773_9BACL</name>
<protein>
    <submittedName>
        <fullName evidence="1">Uncharacterized protein</fullName>
    </submittedName>
</protein>
<dbReference type="Proteomes" id="UP000307943">
    <property type="component" value="Unassembled WGS sequence"/>
</dbReference>